<keyword evidence="5" id="KW-1185">Reference proteome</keyword>
<evidence type="ECO:0000313" key="4">
    <source>
        <dbReference type="EMBL" id="PWS32244.1"/>
    </source>
</evidence>
<feature type="domain" description="FecR protein" evidence="2">
    <location>
        <begin position="162"/>
        <end position="257"/>
    </location>
</feature>
<evidence type="ECO:0008006" key="6">
    <source>
        <dbReference type="Google" id="ProtNLM"/>
    </source>
</evidence>
<evidence type="ECO:0000259" key="3">
    <source>
        <dbReference type="Pfam" id="PF16344"/>
    </source>
</evidence>
<dbReference type="Gene3D" id="3.55.50.30">
    <property type="match status" value="1"/>
</dbReference>
<dbReference type="PIRSF" id="PIRSF018266">
    <property type="entry name" value="FecR"/>
    <property type="match status" value="1"/>
</dbReference>
<dbReference type="Pfam" id="PF16344">
    <property type="entry name" value="FecR_C"/>
    <property type="match status" value="1"/>
</dbReference>
<dbReference type="PANTHER" id="PTHR30273:SF2">
    <property type="entry name" value="PROTEIN FECR"/>
    <property type="match status" value="1"/>
</dbReference>
<dbReference type="FunFam" id="2.60.120.1440:FF:000001">
    <property type="entry name" value="Putative anti-sigma factor"/>
    <property type="match status" value="1"/>
</dbReference>
<dbReference type="Pfam" id="PF04773">
    <property type="entry name" value="FecR"/>
    <property type="match status" value="1"/>
</dbReference>
<dbReference type="PANTHER" id="PTHR30273">
    <property type="entry name" value="PERIPLASMIC SIGNAL SENSOR AND SIGMA FACTOR ACTIVATOR FECR-RELATED"/>
    <property type="match status" value="1"/>
</dbReference>
<dbReference type="EMBL" id="QGNY01000003">
    <property type="protein sequence ID" value="PWS32244.1"/>
    <property type="molecule type" value="Genomic_DNA"/>
</dbReference>
<accession>A0A317EZF7</accession>
<feature type="transmembrane region" description="Helical" evidence="1">
    <location>
        <begin position="67"/>
        <end position="88"/>
    </location>
</feature>
<dbReference type="AlphaFoldDB" id="A0A317EZF7"/>
<dbReference type="Gene3D" id="2.60.120.1440">
    <property type="match status" value="1"/>
</dbReference>
<organism evidence="4 5">
    <name type="scientific">Pedobacter paludis</name>
    <dbReference type="NCBI Taxonomy" id="2203212"/>
    <lineage>
        <taxon>Bacteria</taxon>
        <taxon>Pseudomonadati</taxon>
        <taxon>Bacteroidota</taxon>
        <taxon>Sphingobacteriia</taxon>
        <taxon>Sphingobacteriales</taxon>
        <taxon>Sphingobacteriaceae</taxon>
        <taxon>Pedobacter</taxon>
    </lineage>
</organism>
<proteinExistence type="predicted"/>
<feature type="domain" description="Protein FecR C-terminal" evidence="3">
    <location>
        <begin position="299"/>
        <end position="367"/>
    </location>
</feature>
<dbReference type="InterPro" id="IPR032508">
    <property type="entry name" value="FecR_C"/>
</dbReference>
<dbReference type="InterPro" id="IPR012373">
    <property type="entry name" value="Ferrdict_sens_TM"/>
</dbReference>
<dbReference type="Proteomes" id="UP000245391">
    <property type="component" value="Unassembled WGS sequence"/>
</dbReference>
<dbReference type="OrthoDB" id="1099963at2"/>
<evidence type="ECO:0000313" key="5">
    <source>
        <dbReference type="Proteomes" id="UP000245391"/>
    </source>
</evidence>
<keyword evidence="1" id="KW-0812">Transmembrane</keyword>
<dbReference type="RefSeq" id="WP_109929691.1">
    <property type="nucleotide sequence ID" value="NZ_QGNY01000003.1"/>
</dbReference>
<comment type="caution">
    <text evidence="4">The sequence shown here is derived from an EMBL/GenBank/DDBJ whole genome shotgun (WGS) entry which is preliminary data.</text>
</comment>
<evidence type="ECO:0000256" key="1">
    <source>
        <dbReference type="SAM" id="Phobius"/>
    </source>
</evidence>
<gene>
    <name evidence="4" type="ORF">DF947_10780</name>
</gene>
<keyword evidence="1" id="KW-0472">Membrane</keyword>
<dbReference type="GO" id="GO:0016989">
    <property type="term" value="F:sigma factor antagonist activity"/>
    <property type="evidence" value="ECO:0007669"/>
    <property type="project" value="TreeGrafter"/>
</dbReference>
<dbReference type="InterPro" id="IPR006860">
    <property type="entry name" value="FecR"/>
</dbReference>
<sequence>METSDKKLKETLKKFEVGTSTPDERKVIEQWYAHRSAEMEHTEDNGEYIYYKHRIWDQLNNNNNRRFWTKIAAGMMLIPMAVYLIYYADHIVKPNTEHQQITDIAPGSQKAILVLPGGKKVTLDSSNSSALSKISALNHEQSTRGAITYKKGLNDQHTENHQIITPRGGTYHVTLSDGTRVWLNAQTKLSYPASFSSGIRQVTLIGEAYFEVEKDKMRPFQVITSGQITTVLGTHFNIKGYPDEDNIHTTLLEGKVKVSDKQSFAVLSPGEESISSDEDPIRIQKTDTTLASAWHYDRILFKKATIKEILAQASRWYDFEVSYPDGVPTGTFSGGMSRKSKLSALLEILRSSGIAFKIEKLENKTILVVHKSEHKM</sequence>
<reference evidence="5" key="1">
    <citation type="submission" date="2018-05" db="EMBL/GenBank/DDBJ databases">
        <title>Pedobacter paludis sp. nov., isolated from wetland soil.</title>
        <authorList>
            <person name="Zhang Y."/>
        </authorList>
    </citation>
    <scope>NUCLEOTIDE SEQUENCE [LARGE SCALE GENOMIC DNA]</scope>
    <source>
        <strain evidence="5">R-8</strain>
    </source>
</reference>
<evidence type="ECO:0000259" key="2">
    <source>
        <dbReference type="Pfam" id="PF04773"/>
    </source>
</evidence>
<keyword evidence="1" id="KW-1133">Transmembrane helix</keyword>
<protein>
    <recommendedName>
        <fullName evidence="6">Anti-sigma factor</fullName>
    </recommendedName>
</protein>
<name>A0A317EZF7_9SPHI</name>